<reference evidence="2" key="1">
    <citation type="submission" date="2024-07" db="EMBL/GenBank/DDBJ databases">
        <authorList>
            <person name="Yu S.T."/>
        </authorList>
    </citation>
    <scope>NUCLEOTIDE SEQUENCE</scope>
    <source>
        <strain evidence="2">R44</strain>
    </source>
</reference>
<evidence type="ECO:0000313" key="2">
    <source>
        <dbReference type="EMBL" id="XDQ74512.1"/>
    </source>
</evidence>
<gene>
    <name evidence="2" type="ORF">AB5J54_30115</name>
</gene>
<name>A0AB39T6M2_9ACTN</name>
<dbReference type="RefSeq" id="WP_369147034.1">
    <property type="nucleotide sequence ID" value="NZ_CP163444.1"/>
</dbReference>
<evidence type="ECO:0000256" key="1">
    <source>
        <dbReference type="SAM" id="MobiDB-lite"/>
    </source>
</evidence>
<feature type="region of interest" description="Disordered" evidence="1">
    <location>
        <begin position="459"/>
        <end position="503"/>
    </location>
</feature>
<protein>
    <submittedName>
        <fullName evidence="2">Phage portal protein</fullName>
    </submittedName>
</protein>
<dbReference type="InterPro" id="IPR021145">
    <property type="entry name" value="Portal_protein_SPP1_Gp6-like"/>
</dbReference>
<dbReference type="Pfam" id="PF05133">
    <property type="entry name" value="SPP1_portal"/>
    <property type="match status" value="1"/>
</dbReference>
<proteinExistence type="predicted"/>
<sequence>MPIDASKVESPGWWLQRLGKKLLDERGDAYDTDGELIPGLDRLQRYVEGKAPLPHVPGIDPREVAAWMKDARTNWTRLVVDSPAERLRVTGFRSGGDSTRQSVADEEANKIWRENAMVADSRLVHYGALTQRRAFVLVERSEDGRPVMTHETPRQVAVERKQGSRRELAAGLKLWRDDWTGDTRATLWTPERIYEFVTKTQTPTFGGRATSLRGWDAFTVPRDRDGQRRNELGEVPLVPFVNRRQISPEGFAEHEDILSVQNRINLSLIMLVAAAKYGAFRQRYAAGLEVDEDPVTGKAIEPFKLDIQKLWTTADPDVRFGEFSSTDLAPYVRSVESGVQDLAAISKTPPHYIIGAVVNVSGDALKAAETGLVAKVLDQQDDFGESWQRSMRLAFKAAGDEARAKDYTLETVWRDPESRTVSELADAAVKKQAAGVPWRQRMEDLGYTPAQIDRMEVERAQDALLATPAEEPQRPDELQARREERDSRPVIGRRPADDDVDAA</sequence>
<accession>A0AB39T6M2</accession>
<dbReference type="EMBL" id="CP163444">
    <property type="protein sequence ID" value="XDQ74512.1"/>
    <property type="molecule type" value="Genomic_DNA"/>
</dbReference>
<organism evidence="2">
    <name type="scientific">Streptomyces sp. R44</name>
    <dbReference type="NCBI Taxonomy" id="3238633"/>
    <lineage>
        <taxon>Bacteria</taxon>
        <taxon>Bacillati</taxon>
        <taxon>Actinomycetota</taxon>
        <taxon>Actinomycetes</taxon>
        <taxon>Kitasatosporales</taxon>
        <taxon>Streptomycetaceae</taxon>
        <taxon>Streptomyces</taxon>
    </lineage>
</organism>
<feature type="compositionally biased region" description="Basic and acidic residues" evidence="1">
    <location>
        <begin position="471"/>
        <end position="488"/>
    </location>
</feature>
<dbReference type="AlphaFoldDB" id="A0AB39T6M2"/>